<keyword evidence="2" id="KW-1185">Reference proteome</keyword>
<dbReference type="Proteomes" id="UP000634136">
    <property type="component" value="Unassembled WGS sequence"/>
</dbReference>
<dbReference type="EMBL" id="JAAIUW010000011">
    <property type="protein sequence ID" value="KAF7810433.1"/>
    <property type="molecule type" value="Genomic_DNA"/>
</dbReference>
<proteinExistence type="predicted"/>
<dbReference type="AlphaFoldDB" id="A0A834SVS3"/>
<reference evidence="1" key="1">
    <citation type="submission" date="2020-09" db="EMBL/GenBank/DDBJ databases">
        <title>Genome-Enabled Discovery of Anthraquinone Biosynthesis in Senna tora.</title>
        <authorList>
            <person name="Kang S.-H."/>
            <person name="Pandey R.P."/>
            <person name="Lee C.-M."/>
            <person name="Sim J.-S."/>
            <person name="Jeong J.-T."/>
            <person name="Choi B.-S."/>
            <person name="Jung M."/>
            <person name="Ginzburg D."/>
            <person name="Zhao K."/>
            <person name="Won S.Y."/>
            <person name="Oh T.-J."/>
            <person name="Yu Y."/>
            <person name="Kim N.-H."/>
            <person name="Lee O.R."/>
            <person name="Lee T.-H."/>
            <person name="Bashyal P."/>
            <person name="Kim T.-S."/>
            <person name="Lee W.-H."/>
            <person name="Kawkins C."/>
            <person name="Kim C.-K."/>
            <person name="Kim J.S."/>
            <person name="Ahn B.O."/>
            <person name="Rhee S.Y."/>
            <person name="Sohng J.K."/>
        </authorList>
    </citation>
    <scope>NUCLEOTIDE SEQUENCE</scope>
    <source>
        <tissue evidence="1">Leaf</tissue>
    </source>
</reference>
<accession>A0A834SVS3</accession>
<name>A0A834SVS3_9FABA</name>
<evidence type="ECO:0000313" key="2">
    <source>
        <dbReference type="Proteomes" id="UP000634136"/>
    </source>
</evidence>
<comment type="caution">
    <text evidence="1">The sequence shown here is derived from an EMBL/GenBank/DDBJ whole genome shotgun (WGS) entry which is preliminary data.</text>
</comment>
<protein>
    <submittedName>
        <fullName evidence="1">Uncharacterized protein</fullName>
    </submittedName>
</protein>
<gene>
    <name evidence="1" type="ORF">G2W53_037176</name>
</gene>
<sequence length="57" mass="6433">MIGAKWGDEILASNNVYSAIEVPMTTRPRFLLRGIIGVYNQWGKWRPRTDLALAIAT</sequence>
<organism evidence="1 2">
    <name type="scientific">Senna tora</name>
    <dbReference type="NCBI Taxonomy" id="362788"/>
    <lineage>
        <taxon>Eukaryota</taxon>
        <taxon>Viridiplantae</taxon>
        <taxon>Streptophyta</taxon>
        <taxon>Embryophyta</taxon>
        <taxon>Tracheophyta</taxon>
        <taxon>Spermatophyta</taxon>
        <taxon>Magnoliopsida</taxon>
        <taxon>eudicotyledons</taxon>
        <taxon>Gunneridae</taxon>
        <taxon>Pentapetalae</taxon>
        <taxon>rosids</taxon>
        <taxon>fabids</taxon>
        <taxon>Fabales</taxon>
        <taxon>Fabaceae</taxon>
        <taxon>Caesalpinioideae</taxon>
        <taxon>Cassia clade</taxon>
        <taxon>Senna</taxon>
    </lineage>
</organism>
<evidence type="ECO:0000313" key="1">
    <source>
        <dbReference type="EMBL" id="KAF7810433.1"/>
    </source>
</evidence>